<organism evidence="9 10">
    <name type="scientific">Candidatus Segetimicrobium genomatis</name>
    <dbReference type="NCBI Taxonomy" id="2569760"/>
    <lineage>
        <taxon>Bacteria</taxon>
        <taxon>Bacillati</taxon>
        <taxon>Candidatus Sysuimicrobiota</taxon>
        <taxon>Candidatus Sysuimicrobiia</taxon>
        <taxon>Candidatus Sysuimicrobiales</taxon>
        <taxon>Candidatus Segetimicrobiaceae</taxon>
        <taxon>Candidatus Segetimicrobium</taxon>
    </lineage>
</organism>
<accession>A0A537JZ07</accession>
<dbReference type="InterPro" id="IPR023090">
    <property type="entry name" value="UPF0702_alpha/beta_dom_sf"/>
</dbReference>
<dbReference type="Proteomes" id="UP000318509">
    <property type="component" value="Unassembled WGS sequence"/>
</dbReference>
<name>A0A537JZ07_9BACT</name>
<evidence type="ECO:0000256" key="7">
    <source>
        <dbReference type="SAM" id="Phobius"/>
    </source>
</evidence>
<gene>
    <name evidence="9" type="ORF">E6H00_11520</name>
</gene>
<keyword evidence="5 7" id="KW-1133">Transmembrane helix</keyword>
<dbReference type="PANTHER" id="PTHR34582">
    <property type="entry name" value="UPF0702 TRANSMEMBRANE PROTEIN YCAP"/>
    <property type="match status" value="1"/>
</dbReference>
<comment type="subcellular location">
    <subcellularLocation>
        <location evidence="1">Cell membrane</location>
        <topology evidence="1">Multi-pass membrane protein</topology>
    </subcellularLocation>
</comment>
<reference evidence="9 10" key="1">
    <citation type="journal article" date="2019" name="Nat. Microbiol.">
        <title>Mediterranean grassland soil C-N compound turnover is dependent on rainfall and depth, and is mediated by genomically divergent microorganisms.</title>
        <authorList>
            <person name="Diamond S."/>
            <person name="Andeer P.F."/>
            <person name="Li Z."/>
            <person name="Crits-Christoph A."/>
            <person name="Burstein D."/>
            <person name="Anantharaman K."/>
            <person name="Lane K.R."/>
            <person name="Thomas B.C."/>
            <person name="Pan C."/>
            <person name="Northen T.R."/>
            <person name="Banfield J.F."/>
        </authorList>
    </citation>
    <scope>NUCLEOTIDE SEQUENCE [LARGE SCALE GENOMIC DNA]</scope>
    <source>
        <strain evidence="9">NP_3</strain>
    </source>
</reference>
<evidence type="ECO:0000256" key="3">
    <source>
        <dbReference type="ARBA" id="ARBA00022475"/>
    </source>
</evidence>
<sequence>MLGFETPPWTIILRSLVVYLAILVGLRLMGKRELGQMTVFDLVVILLVANAVQNAMVGPDTSLPAGLLSAFVIFGANKLVGVLRLRSKWWGGLVGGTPTVLVENGQFIVPNLQKEGLQGSEVEMAMREHGIAGIAEVQLAVLETDGSISIIPNDS</sequence>
<evidence type="ECO:0000256" key="6">
    <source>
        <dbReference type="ARBA" id="ARBA00023136"/>
    </source>
</evidence>
<dbReference type="InterPro" id="IPR007353">
    <property type="entry name" value="DUF421"/>
</dbReference>
<comment type="similarity">
    <text evidence="2">Belongs to the UPF0702 family.</text>
</comment>
<keyword evidence="4 7" id="KW-0812">Transmembrane</keyword>
<dbReference type="AlphaFoldDB" id="A0A537JZ07"/>
<evidence type="ECO:0000256" key="4">
    <source>
        <dbReference type="ARBA" id="ARBA00022692"/>
    </source>
</evidence>
<feature type="domain" description="YetF C-terminal" evidence="8">
    <location>
        <begin position="87"/>
        <end position="154"/>
    </location>
</feature>
<evidence type="ECO:0000259" key="8">
    <source>
        <dbReference type="Pfam" id="PF04239"/>
    </source>
</evidence>
<dbReference type="Gene3D" id="3.30.240.20">
    <property type="entry name" value="bsu07140 like domains"/>
    <property type="match status" value="1"/>
</dbReference>
<evidence type="ECO:0000256" key="1">
    <source>
        <dbReference type="ARBA" id="ARBA00004651"/>
    </source>
</evidence>
<comment type="caution">
    <text evidence="9">The sequence shown here is derived from an EMBL/GenBank/DDBJ whole genome shotgun (WGS) entry which is preliminary data.</text>
</comment>
<dbReference type="PANTHER" id="PTHR34582:SF2">
    <property type="entry name" value="UPF0702 TRANSMEMBRANE PROTEIN YDFR"/>
    <property type="match status" value="1"/>
</dbReference>
<keyword evidence="6 7" id="KW-0472">Membrane</keyword>
<evidence type="ECO:0000256" key="2">
    <source>
        <dbReference type="ARBA" id="ARBA00006448"/>
    </source>
</evidence>
<feature type="non-terminal residue" evidence="9">
    <location>
        <position position="155"/>
    </location>
</feature>
<proteinExistence type="inferred from homology"/>
<dbReference type="GO" id="GO:0005886">
    <property type="term" value="C:plasma membrane"/>
    <property type="evidence" value="ECO:0007669"/>
    <property type="project" value="UniProtKB-SubCell"/>
</dbReference>
<feature type="transmembrane region" description="Helical" evidence="7">
    <location>
        <begin position="6"/>
        <end position="26"/>
    </location>
</feature>
<dbReference type="EMBL" id="VBAK01000135">
    <property type="protein sequence ID" value="TMI88773.1"/>
    <property type="molecule type" value="Genomic_DNA"/>
</dbReference>
<dbReference type="Pfam" id="PF04239">
    <property type="entry name" value="DUF421"/>
    <property type="match status" value="1"/>
</dbReference>
<evidence type="ECO:0000313" key="10">
    <source>
        <dbReference type="Proteomes" id="UP000318509"/>
    </source>
</evidence>
<evidence type="ECO:0000313" key="9">
    <source>
        <dbReference type="EMBL" id="TMI88773.1"/>
    </source>
</evidence>
<evidence type="ECO:0000256" key="5">
    <source>
        <dbReference type="ARBA" id="ARBA00022989"/>
    </source>
</evidence>
<keyword evidence="3" id="KW-1003">Cell membrane</keyword>
<feature type="transmembrane region" description="Helical" evidence="7">
    <location>
        <begin position="38"/>
        <end position="56"/>
    </location>
</feature>
<feature type="transmembrane region" description="Helical" evidence="7">
    <location>
        <begin position="62"/>
        <end position="80"/>
    </location>
</feature>
<protein>
    <submittedName>
        <fullName evidence="9">DUF421 domain-containing protein</fullName>
    </submittedName>
</protein>